<protein>
    <submittedName>
        <fullName evidence="3">Tropomyosin-like</fullName>
    </submittedName>
</protein>
<sequence>MANDPNPQVQKRLDQIEQLHVEVDTVKAQAEKYKKNIDRLASKKETAQEQLASTEIQLRASKEKALVQAKKIEELQSQLSSTVSDQENPAKELEVAKSEVTAVKAEADERVDRHKVNAEATQVQARNLVEHMKWKSRREALEGIRAQGFDLLVEIENAKISEAKARKLAYLEEEDSEGSEESDEPEGGEGPKGNDATPRED</sequence>
<evidence type="ECO:0000256" key="1">
    <source>
        <dbReference type="SAM" id="Coils"/>
    </source>
</evidence>
<evidence type="ECO:0000313" key="3">
    <source>
        <dbReference type="RefSeq" id="XP_016444682.1"/>
    </source>
</evidence>
<dbReference type="OrthoDB" id="10443398at2759"/>
<feature type="compositionally biased region" description="Acidic residues" evidence="2">
    <location>
        <begin position="171"/>
        <end position="187"/>
    </location>
</feature>
<reference evidence="3" key="1">
    <citation type="submission" date="2025-08" db="UniProtKB">
        <authorList>
            <consortium name="RefSeq"/>
        </authorList>
    </citation>
    <scope>IDENTIFICATION</scope>
</reference>
<gene>
    <name evidence="3" type="primary">LOC107769909</name>
</gene>
<dbReference type="PaxDb" id="4097-A0A1S3XY90"/>
<name>A0A1S3XY90_TOBAC</name>
<proteinExistence type="predicted"/>
<feature type="region of interest" description="Disordered" evidence="2">
    <location>
        <begin position="171"/>
        <end position="201"/>
    </location>
</feature>
<feature type="coiled-coil region" evidence="1">
    <location>
        <begin position="16"/>
        <end position="64"/>
    </location>
</feature>
<accession>A0A1S3XY90</accession>
<dbReference type="KEGG" id="nta:107769909"/>
<evidence type="ECO:0000256" key="2">
    <source>
        <dbReference type="SAM" id="MobiDB-lite"/>
    </source>
</evidence>
<dbReference type="RefSeq" id="XP_016444682.1">
    <property type="nucleotide sequence ID" value="XM_016589196.1"/>
</dbReference>
<organism evidence="3">
    <name type="scientific">Nicotiana tabacum</name>
    <name type="common">Common tobacco</name>
    <dbReference type="NCBI Taxonomy" id="4097"/>
    <lineage>
        <taxon>Eukaryota</taxon>
        <taxon>Viridiplantae</taxon>
        <taxon>Streptophyta</taxon>
        <taxon>Embryophyta</taxon>
        <taxon>Tracheophyta</taxon>
        <taxon>Spermatophyta</taxon>
        <taxon>Magnoliopsida</taxon>
        <taxon>eudicotyledons</taxon>
        <taxon>Gunneridae</taxon>
        <taxon>Pentapetalae</taxon>
        <taxon>asterids</taxon>
        <taxon>lamiids</taxon>
        <taxon>Solanales</taxon>
        <taxon>Solanaceae</taxon>
        <taxon>Nicotianoideae</taxon>
        <taxon>Nicotianeae</taxon>
        <taxon>Nicotiana</taxon>
    </lineage>
</organism>
<dbReference type="AlphaFoldDB" id="A0A1S3XY90"/>
<keyword evidence="1" id="KW-0175">Coiled coil</keyword>